<dbReference type="GO" id="GO:0008270">
    <property type="term" value="F:zinc ion binding"/>
    <property type="evidence" value="ECO:0007669"/>
    <property type="project" value="UniProtKB-KW"/>
</dbReference>
<dbReference type="InterPro" id="IPR028009">
    <property type="entry name" value="ESCO_Acetyltransf_dom"/>
</dbReference>
<evidence type="ECO:0000256" key="9">
    <source>
        <dbReference type="ARBA" id="ARBA00023315"/>
    </source>
</evidence>
<dbReference type="Proteomes" id="UP000053477">
    <property type="component" value="Unassembled WGS sequence"/>
</dbReference>
<keyword evidence="9" id="KW-0012">Acyltransferase</keyword>
<dbReference type="InParanoid" id="A0A0H2RXG6"/>
<evidence type="ECO:0000259" key="11">
    <source>
        <dbReference type="Pfam" id="PF13880"/>
    </source>
</evidence>
<evidence type="ECO:0000259" key="10">
    <source>
        <dbReference type="Pfam" id="PF13878"/>
    </source>
</evidence>
<dbReference type="OrthoDB" id="428854at2759"/>
<keyword evidence="8" id="KW-0131">Cell cycle</keyword>
<dbReference type="SUPFAM" id="SSF55729">
    <property type="entry name" value="Acyl-CoA N-acyltransferases (Nat)"/>
    <property type="match status" value="1"/>
</dbReference>
<evidence type="ECO:0000313" key="13">
    <source>
        <dbReference type="Proteomes" id="UP000053477"/>
    </source>
</evidence>
<dbReference type="GO" id="GO:0000785">
    <property type="term" value="C:chromatin"/>
    <property type="evidence" value="ECO:0007669"/>
    <property type="project" value="TreeGrafter"/>
</dbReference>
<evidence type="ECO:0000256" key="6">
    <source>
        <dbReference type="ARBA" id="ARBA00022833"/>
    </source>
</evidence>
<comment type="subcellular location">
    <subcellularLocation>
        <location evidence="1">Nucleus</location>
    </subcellularLocation>
</comment>
<dbReference type="Gene3D" id="3.40.630.30">
    <property type="match status" value="1"/>
</dbReference>
<keyword evidence="5" id="KW-0863">Zinc-finger</keyword>
<dbReference type="GO" id="GO:0005634">
    <property type="term" value="C:nucleus"/>
    <property type="evidence" value="ECO:0007669"/>
    <property type="project" value="UniProtKB-SubCell"/>
</dbReference>
<keyword evidence="6" id="KW-0862">Zinc</keyword>
<protein>
    <recommendedName>
        <fullName evidence="14">N-acetyltransferase ECO1</fullName>
    </recommendedName>
</protein>
<evidence type="ECO:0000256" key="2">
    <source>
        <dbReference type="ARBA" id="ARBA00005816"/>
    </source>
</evidence>
<dbReference type="PANTHER" id="PTHR45884">
    <property type="entry name" value="N-ACETYLTRANSFERASE ECO"/>
    <property type="match status" value="1"/>
</dbReference>
<dbReference type="InterPro" id="IPR028005">
    <property type="entry name" value="AcTrfase_ESCO_Znf_dom"/>
</dbReference>
<evidence type="ECO:0000256" key="8">
    <source>
        <dbReference type="ARBA" id="ARBA00023306"/>
    </source>
</evidence>
<evidence type="ECO:0000256" key="7">
    <source>
        <dbReference type="ARBA" id="ARBA00023242"/>
    </source>
</evidence>
<dbReference type="AlphaFoldDB" id="A0A0H2RXG6"/>
<keyword evidence="4" id="KW-0479">Metal-binding</keyword>
<dbReference type="PANTHER" id="PTHR45884:SF2">
    <property type="entry name" value="N-ACETYLTRANSFERASE ECO"/>
    <property type="match status" value="1"/>
</dbReference>
<name>A0A0H2RXG6_9AGAM</name>
<sequence length="300" mass="32911">MKRKRPFTEILSNVAPLKKRTTSSKHSLKDSKNVKPLTQLHFSIDRSIVRSCSLCGLSYTQGAIGDESLHKTHCARIRKGMEWGKEEERERLKYGSSAVEVDDDVYLKGRESGRIISVDAACGGKIGHRVSTFLQTVNEALSAPSMESDALKSSRVYLFLLKTSETTTATREKIVGCIVAQRIEHAMEIASSSEPSGQDPSSSLSLVHVEGNLFCNPRPLPTPMGIARLFVSSAHRRKGIAQALLNAAARTFVHGCTLNPARGEVAFSQPTSLGKSVMENWGKGGVRIYEEHVRKKKSDS</sequence>
<organism evidence="12 13">
    <name type="scientific">Schizopora paradoxa</name>
    <dbReference type="NCBI Taxonomy" id="27342"/>
    <lineage>
        <taxon>Eukaryota</taxon>
        <taxon>Fungi</taxon>
        <taxon>Dikarya</taxon>
        <taxon>Basidiomycota</taxon>
        <taxon>Agaricomycotina</taxon>
        <taxon>Agaricomycetes</taxon>
        <taxon>Hymenochaetales</taxon>
        <taxon>Schizoporaceae</taxon>
        <taxon>Schizopora</taxon>
    </lineage>
</organism>
<dbReference type="STRING" id="27342.A0A0H2RXG6"/>
<dbReference type="CDD" id="cd04301">
    <property type="entry name" value="NAT_SF"/>
    <property type="match status" value="1"/>
</dbReference>
<dbReference type="InterPro" id="IPR016181">
    <property type="entry name" value="Acyl_CoA_acyltransferase"/>
</dbReference>
<keyword evidence="7" id="KW-0539">Nucleus</keyword>
<dbReference type="GO" id="GO:0007064">
    <property type="term" value="P:mitotic sister chromatid cohesion"/>
    <property type="evidence" value="ECO:0007669"/>
    <property type="project" value="TreeGrafter"/>
</dbReference>
<gene>
    <name evidence="12" type="ORF">SCHPADRAFT_826811</name>
</gene>
<dbReference type="GO" id="GO:0061733">
    <property type="term" value="F:protein-lysine-acetyltransferase activity"/>
    <property type="evidence" value="ECO:0007669"/>
    <property type="project" value="TreeGrafter"/>
</dbReference>
<evidence type="ECO:0000256" key="1">
    <source>
        <dbReference type="ARBA" id="ARBA00004123"/>
    </source>
</evidence>
<evidence type="ECO:0000256" key="4">
    <source>
        <dbReference type="ARBA" id="ARBA00022723"/>
    </source>
</evidence>
<dbReference type="Pfam" id="PF13878">
    <property type="entry name" value="zf-C2H2_3"/>
    <property type="match status" value="1"/>
</dbReference>
<reference evidence="12 13" key="1">
    <citation type="submission" date="2015-04" db="EMBL/GenBank/DDBJ databases">
        <title>Complete genome sequence of Schizopora paradoxa KUC8140, a cosmopolitan wood degrader in East Asia.</title>
        <authorList>
            <consortium name="DOE Joint Genome Institute"/>
            <person name="Min B."/>
            <person name="Park H."/>
            <person name="Jang Y."/>
            <person name="Kim J.-J."/>
            <person name="Kim K.H."/>
            <person name="Pangilinan J."/>
            <person name="Lipzen A."/>
            <person name="Riley R."/>
            <person name="Grigoriev I.V."/>
            <person name="Spatafora J.W."/>
            <person name="Choi I.-G."/>
        </authorList>
    </citation>
    <scope>NUCLEOTIDE SEQUENCE [LARGE SCALE GENOMIC DNA]</scope>
    <source>
        <strain evidence="12 13">KUC8140</strain>
    </source>
</reference>
<evidence type="ECO:0008006" key="14">
    <source>
        <dbReference type="Google" id="ProtNLM"/>
    </source>
</evidence>
<evidence type="ECO:0000256" key="3">
    <source>
        <dbReference type="ARBA" id="ARBA00022679"/>
    </source>
</evidence>
<keyword evidence="13" id="KW-1185">Reference proteome</keyword>
<dbReference type="EMBL" id="KQ085947">
    <property type="protein sequence ID" value="KLO14173.1"/>
    <property type="molecule type" value="Genomic_DNA"/>
</dbReference>
<comment type="similarity">
    <text evidence="2">Belongs to the acetyltransferase family. ECO subfamily.</text>
</comment>
<dbReference type="Pfam" id="PF13880">
    <property type="entry name" value="Acetyltransf_13"/>
    <property type="match status" value="1"/>
</dbReference>
<evidence type="ECO:0000256" key="5">
    <source>
        <dbReference type="ARBA" id="ARBA00022771"/>
    </source>
</evidence>
<evidence type="ECO:0000313" key="12">
    <source>
        <dbReference type="EMBL" id="KLO14173.1"/>
    </source>
</evidence>
<keyword evidence="3" id="KW-0808">Transferase</keyword>
<feature type="domain" description="N-acetyltransferase ESCO zinc-finger" evidence="10">
    <location>
        <begin position="39"/>
        <end position="76"/>
    </location>
</feature>
<feature type="domain" description="N-acetyltransferase ESCO acetyl-transferase" evidence="11">
    <location>
        <begin position="223"/>
        <end position="283"/>
    </location>
</feature>
<proteinExistence type="inferred from homology"/>
<accession>A0A0H2RXG6</accession>